<feature type="compositionally biased region" description="Basic and acidic residues" evidence="6">
    <location>
        <begin position="889"/>
        <end position="905"/>
    </location>
</feature>
<dbReference type="PROSITE" id="PS50160">
    <property type="entry name" value="DNA_LIGASE_A3"/>
    <property type="match status" value="1"/>
</dbReference>
<feature type="compositionally biased region" description="Polar residues" evidence="6">
    <location>
        <begin position="732"/>
        <end position="744"/>
    </location>
</feature>
<feature type="compositionally biased region" description="Acidic residues" evidence="6">
    <location>
        <begin position="869"/>
        <end position="879"/>
    </location>
</feature>
<reference evidence="9" key="1">
    <citation type="journal article" date="2015" name="Genome Announc.">
        <title>Draft whole-genome sequence of the biocontrol agent Trichoderma harzianum T6776.</title>
        <authorList>
            <person name="Baroncelli R."/>
            <person name="Piaggeschi G."/>
            <person name="Fiorini L."/>
            <person name="Bertolini E."/>
            <person name="Zapparata A."/>
            <person name="Pe M.E."/>
            <person name="Sarrocco S."/>
            <person name="Vannacci G."/>
        </authorList>
    </citation>
    <scope>NUCLEOTIDE SEQUENCE [LARGE SCALE GENOMIC DNA]</scope>
    <source>
        <strain evidence="9">T6776</strain>
    </source>
</reference>
<dbReference type="InterPro" id="IPR012340">
    <property type="entry name" value="NA-bd_OB-fold"/>
</dbReference>
<keyword evidence="4" id="KW-0067">ATP-binding</keyword>
<feature type="compositionally biased region" description="Basic and acidic residues" evidence="6">
    <location>
        <begin position="825"/>
        <end position="841"/>
    </location>
</feature>
<evidence type="ECO:0000313" key="8">
    <source>
        <dbReference type="EMBL" id="KKP01400.1"/>
    </source>
</evidence>
<organism evidence="8 9">
    <name type="scientific">Trichoderma harzianum</name>
    <name type="common">Hypocrea lixii</name>
    <dbReference type="NCBI Taxonomy" id="5544"/>
    <lineage>
        <taxon>Eukaryota</taxon>
        <taxon>Fungi</taxon>
        <taxon>Dikarya</taxon>
        <taxon>Ascomycota</taxon>
        <taxon>Pezizomycotina</taxon>
        <taxon>Sordariomycetes</taxon>
        <taxon>Hypocreomycetidae</taxon>
        <taxon>Hypocreales</taxon>
        <taxon>Hypocreaceae</taxon>
        <taxon>Trichoderma</taxon>
    </lineage>
</organism>
<dbReference type="Gene3D" id="1.10.3260.10">
    <property type="entry name" value="DNA ligase, ATP-dependent, N-terminal domain"/>
    <property type="match status" value="1"/>
</dbReference>
<dbReference type="Gene3D" id="3.30.470.30">
    <property type="entry name" value="DNA ligase/mRNA capping enzyme"/>
    <property type="match status" value="1"/>
</dbReference>
<gene>
    <name evidence="8" type="ORF">THAR02_06515</name>
</gene>
<evidence type="ECO:0000256" key="4">
    <source>
        <dbReference type="ARBA" id="ARBA00022840"/>
    </source>
</evidence>
<dbReference type="InterPro" id="IPR029710">
    <property type="entry name" value="LIG4"/>
</dbReference>
<dbReference type="InterPro" id="IPR036599">
    <property type="entry name" value="DNA_ligase_N_sf"/>
</dbReference>
<name>A0A0F9XA30_TRIHA</name>
<dbReference type="Pfam" id="PF01068">
    <property type="entry name" value="DNA_ligase_A_M"/>
    <property type="match status" value="1"/>
</dbReference>
<keyword evidence="3" id="KW-0547">Nucleotide-binding</keyword>
<evidence type="ECO:0000256" key="2">
    <source>
        <dbReference type="ARBA" id="ARBA00022598"/>
    </source>
</evidence>
<dbReference type="GO" id="GO:0006303">
    <property type="term" value="P:double-strand break repair via nonhomologous end joining"/>
    <property type="evidence" value="ECO:0007669"/>
    <property type="project" value="TreeGrafter"/>
</dbReference>
<dbReference type="PANTHER" id="PTHR45997:SF2">
    <property type="entry name" value="ATP DEPENDENT DNA LIGASE DOMAIN PROTEIN (AFU_ORTHOLOGUE AFUA_5G02430)"/>
    <property type="match status" value="1"/>
</dbReference>
<keyword evidence="2" id="KW-0436">Ligase</keyword>
<comment type="caution">
    <text evidence="8">The sequence shown here is derived from an EMBL/GenBank/DDBJ whole genome shotgun (WGS) entry which is preliminary data.</text>
</comment>
<dbReference type="Pfam" id="PF04675">
    <property type="entry name" value="DNA_ligase_A_N"/>
    <property type="match status" value="1"/>
</dbReference>
<dbReference type="OrthoDB" id="2160351at2759"/>
<evidence type="ECO:0000256" key="1">
    <source>
        <dbReference type="ARBA" id="ARBA00007572"/>
    </source>
</evidence>
<feature type="domain" description="ATP-dependent DNA ligase family profile" evidence="7">
    <location>
        <begin position="387"/>
        <end position="527"/>
    </location>
</feature>
<dbReference type="EMBL" id="JOKZ01000198">
    <property type="protein sequence ID" value="KKP01400.1"/>
    <property type="molecule type" value="Genomic_DNA"/>
</dbReference>
<dbReference type="SUPFAM" id="SSF56091">
    <property type="entry name" value="DNA ligase/mRNA capping enzyme, catalytic domain"/>
    <property type="match status" value="1"/>
</dbReference>
<evidence type="ECO:0000256" key="6">
    <source>
        <dbReference type="SAM" id="MobiDB-lite"/>
    </source>
</evidence>
<dbReference type="GO" id="GO:0003677">
    <property type="term" value="F:DNA binding"/>
    <property type="evidence" value="ECO:0007669"/>
    <property type="project" value="InterPro"/>
</dbReference>
<dbReference type="GO" id="GO:0003910">
    <property type="term" value="F:DNA ligase (ATP) activity"/>
    <property type="evidence" value="ECO:0007669"/>
    <property type="project" value="InterPro"/>
</dbReference>
<comment type="similarity">
    <text evidence="1">Belongs to the ATP-dependent DNA ligase family.</text>
</comment>
<dbReference type="GO" id="GO:0006310">
    <property type="term" value="P:DNA recombination"/>
    <property type="evidence" value="ECO:0007669"/>
    <property type="project" value="InterPro"/>
</dbReference>
<keyword evidence="5" id="KW-0539">Nucleus</keyword>
<proteinExistence type="inferred from homology"/>
<evidence type="ECO:0000256" key="3">
    <source>
        <dbReference type="ARBA" id="ARBA00022741"/>
    </source>
</evidence>
<dbReference type="GO" id="GO:0005524">
    <property type="term" value="F:ATP binding"/>
    <property type="evidence" value="ECO:0007669"/>
    <property type="project" value="UniProtKB-KW"/>
</dbReference>
<dbReference type="InterPro" id="IPR012308">
    <property type="entry name" value="DNA_ligase_ATP-dep_N"/>
</dbReference>
<feature type="compositionally biased region" description="Basic and acidic residues" evidence="6">
    <location>
        <begin position="771"/>
        <end position="796"/>
    </location>
</feature>
<dbReference type="OMA" id="RIDEFWR"/>
<evidence type="ECO:0000313" key="9">
    <source>
        <dbReference type="Proteomes" id="UP000034112"/>
    </source>
</evidence>
<dbReference type="AlphaFoldDB" id="A0A0F9XA30"/>
<evidence type="ECO:0000256" key="5">
    <source>
        <dbReference type="ARBA" id="ARBA00023242"/>
    </source>
</evidence>
<feature type="region of interest" description="Disordered" evidence="6">
    <location>
        <begin position="730"/>
        <end position="844"/>
    </location>
</feature>
<dbReference type="Proteomes" id="UP000034112">
    <property type="component" value="Unassembled WGS sequence"/>
</dbReference>
<dbReference type="Gene3D" id="2.40.50.140">
    <property type="entry name" value="Nucleic acid-binding proteins"/>
    <property type="match status" value="1"/>
</dbReference>
<dbReference type="InterPro" id="IPR012310">
    <property type="entry name" value="DNA_ligase_ATP-dep_cent"/>
</dbReference>
<accession>A0A0F9XA30</accession>
<dbReference type="GO" id="GO:0032807">
    <property type="term" value="C:DNA ligase IV complex"/>
    <property type="evidence" value="ECO:0007669"/>
    <property type="project" value="TreeGrafter"/>
</dbReference>
<feature type="region of interest" description="Disordered" evidence="6">
    <location>
        <begin position="869"/>
        <end position="910"/>
    </location>
</feature>
<protein>
    <recommendedName>
        <fullName evidence="7">ATP-dependent DNA ligase family profile domain-containing protein</fullName>
    </recommendedName>
</protein>
<dbReference type="PANTHER" id="PTHR45997">
    <property type="entry name" value="DNA LIGASE 4"/>
    <property type="match status" value="1"/>
</dbReference>
<dbReference type="GO" id="GO:0006297">
    <property type="term" value="P:nucleotide-excision repair, DNA gap filling"/>
    <property type="evidence" value="ECO:0007669"/>
    <property type="project" value="TreeGrafter"/>
</dbReference>
<evidence type="ECO:0000259" key="7">
    <source>
        <dbReference type="PROSITE" id="PS50160"/>
    </source>
</evidence>
<sequence length="1055" mass="119138">MSFPFSHVCDLLEASYALAKARKSSTSALIAWCSQHRNLIDAPDTDLAALLSTLLPEKRTDRVYSIQANSLERVIGRGLMLGSSRLKELSVYKQPGLGLDLADCVERILTVTPNPTLPERLQVTVEEIDEALHSIAAQVRWSSPSIRVPEATIARPPARSGLEAVYRRLTAREAKWFTRLVLKDFQPLVFDAYEVYRLCDPLLPSILKIREDFTIAIETMQQLRRETRSLHPHKLYIERERLLSIKPQLSVKVGRQQWFKARSMKHCINMCKGGVMSVEAKVDGEYCQIHVDVSKGRRGIQIFSKSGKDSTEDRERLIGIIIDSLGIGKAGCDIKTECILEGELAVYSESQKKILPFHHIRKHVARRGRFMNTGQDSPPRPHEHLMIVYYDILLLDGQSLLNVRHSERFKLLEKLVHCDRGQAELIQRQIINTSHPMAAMTLRNAFAKVITERGEGLVLKSDQPYFNFKSDGTPFTNHCIKFKKDYIGHFGEVGDFAVVGAGFNAAKARSYNIENLKWTHFYVGCIDNREEVKRWNAKPEFTVVNVVELSEAMLKTFALYTNPQPVPVAENVETKLKHAAGAQPTPMTVAFTNPPVFDMRCFSFDKAGDTNWWSLRFPSVAKIHFDRDFSDVLSFTELQETAERATSAPELEDSQDNLAWIAKLEQADPRGVAVDAATQLTATTMPTPSPRRASHNCSGSLPLARHITGSSLERSIELLGASVSEFHRLAASQPSPTAHLSKTTPHLDHKRKRITFASALFSPPKKRRPSSRGEESESTVLDRKPVSESPIRRPLGEIDGNSAQKPQKSEFPLAVCQSDNEDLSDSPHPKQTQVKEMDTSRQVHAAVQPAELSSSLLPLNNSAIVIPDSEDEDETDSDDATQPLTPIRSSHEQHSRDVGQERRLSEQSSQENRAVCQYAGLDCQLVNRLVLLPSYFQDIEGIETLFREHGLSSIVRGAEAWIRDDTTDVSQLPDSQTGRNKILFVDTVEREQETKSLLSKLESIRENIPEERREWISVFDWRVLNHLAIYEDAETTKKYYDGFHDPWRRWYSGLI</sequence>